<dbReference type="Pfam" id="PF02037">
    <property type="entry name" value="SAP"/>
    <property type="match status" value="1"/>
</dbReference>
<reference evidence="2" key="1">
    <citation type="submission" date="2006-10" db="EMBL/GenBank/DDBJ databases">
        <authorList>
            <person name="Amadeo P."/>
            <person name="Zhao Q."/>
            <person name="Wortman J."/>
            <person name="Fraser-Liggett C."/>
            <person name="Carlton J."/>
        </authorList>
    </citation>
    <scope>NUCLEOTIDE SEQUENCE</scope>
    <source>
        <strain evidence="2">G3</strain>
    </source>
</reference>
<dbReference type="SMART" id="SM00513">
    <property type="entry name" value="SAP"/>
    <property type="match status" value="1"/>
</dbReference>
<dbReference type="PROSITE" id="PS50800">
    <property type="entry name" value="SAP"/>
    <property type="match status" value="1"/>
</dbReference>
<dbReference type="OrthoDB" id="28127at2759"/>
<protein>
    <submittedName>
        <fullName evidence="2">SAP domain containing protein</fullName>
    </submittedName>
</protein>
<sequence length="186" mass="21522">MSQAQYMLASDNLTKDQLRKYNVSELQSVLTSVGLPSAGKKHELVDRVYQFWRSIETPESEKPVVPTSSISFKVPESPNILEIRSRLEAIGPLRAMLFIPKELKCYAMYRTPENAQRFLDLCENLNYQEAEFISENEIDRFAKHNDLIAESFQVSNTVQKTFNKTSCEPRIYWCPASDYEYSDSEE</sequence>
<gene>
    <name evidence="2" type="ORF">TVAG_098850</name>
</gene>
<dbReference type="RefSeq" id="XP_001318397.1">
    <property type="nucleotide sequence ID" value="XM_001318362.1"/>
</dbReference>
<dbReference type="KEGG" id="tva:4764039"/>
<name>A2EMD6_TRIV3</name>
<evidence type="ECO:0000259" key="1">
    <source>
        <dbReference type="PROSITE" id="PS50800"/>
    </source>
</evidence>
<dbReference type="InParanoid" id="A2EMD6"/>
<dbReference type="SUPFAM" id="SSF68906">
    <property type="entry name" value="SAP domain"/>
    <property type="match status" value="1"/>
</dbReference>
<dbReference type="EMBL" id="DS113430">
    <property type="protein sequence ID" value="EAY06174.1"/>
    <property type="molecule type" value="Genomic_DNA"/>
</dbReference>
<keyword evidence="3" id="KW-1185">Reference proteome</keyword>
<dbReference type="VEuPathDB" id="TrichDB:TVAGG3_0100040"/>
<evidence type="ECO:0000313" key="2">
    <source>
        <dbReference type="EMBL" id="EAY06174.1"/>
    </source>
</evidence>
<dbReference type="InterPro" id="IPR036361">
    <property type="entry name" value="SAP_dom_sf"/>
</dbReference>
<reference evidence="2" key="2">
    <citation type="journal article" date="2007" name="Science">
        <title>Draft genome sequence of the sexually transmitted pathogen Trichomonas vaginalis.</title>
        <authorList>
            <person name="Carlton J.M."/>
            <person name="Hirt R.P."/>
            <person name="Silva J.C."/>
            <person name="Delcher A.L."/>
            <person name="Schatz M."/>
            <person name="Zhao Q."/>
            <person name="Wortman J.R."/>
            <person name="Bidwell S.L."/>
            <person name="Alsmark U.C.M."/>
            <person name="Besteiro S."/>
            <person name="Sicheritz-Ponten T."/>
            <person name="Noel C.J."/>
            <person name="Dacks J.B."/>
            <person name="Foster P.G."/>
            <person name="Simillion C."/>
            <person name="Van de Peer Y."/>
            <person name="Miranda-Saavedra D."/>
            <person name="Barton G.J."/>
            <person name="Westrop G.D."/>
            <person name="Mueller S."/>
            <person name="Dessi D."/>
            <person name="Fiori P.L."/>
            <person name="Ren Q."/>
            <person name="Paulsen I."/>
            <person name="Zhang H."/>
            <person name="Bastida-Corcuera F.D."/>
            <person name="Simoes-Barbosa A."/>
            <person name="Brown M.T."/>
            <person name="Hayes R.D."/>
            <person name="Mukherjee M."/>
            <person name="Okumura C.Y."/>
            <person name="Schneider R."/>
            <person name="Smith A.J."/>
            <person name="Vanacova S."/>
            <person name="Villalvazo M."/>
            <person name="Haas B.J."/>
            <person name="Pertea M."/>
            <person name="Feldblyum T.V."/>
            <person name="Utterback T.R."/>
            <person name="Shu C.L."/>
            <person name="Osoegawa K."/>
            <person name="de Jong P.J."/>
            <person name="Hrdy I."/>
            <person name="Horvathova L."/>
            <person name="Zubacova Z."/>
            <person name="Dolezal P."/>
            <person name="Malik S.B."/>
            <person name="Logsdon J.M. Jr."/>
            <person name="Henze K."/>
            <person name="Gupta A."/>
            <person name="Wang C.C."/>
            <person name="Dunne R.L."/>
            <person name="Upcroft J.A."/>
            <person name="Upcroft P."/>
            <person name="White O."/>
            <person name="Salzberg S.L."/>
            <person name="Tang P."/>
            <person name="Chiu C.-H."/>
            <person name="Lee Y.-S."/>
            <person name="Embley T.M."/>
            <person name="Coombs G.H."/>
            <person name="Mottram J.C."/>
            <person name="Tachezy J."/>
            <person name="Fraser-Liggett C.M."/>
            <person name="Johnson P.J."/>
        </authorList>
    </citation>
    <scope>NUCLEOTIDE SEQUENCE [LARGE SCALE GENOMIC DNA]</scope>
    <source>
        <strain evidence="2">G3</strain>
    </source>
</reference>
<dbReference type="VEuPathDB" id="TrichDB:TVAG_098850"/>
<dbReference type="AlphaFoldDB" id="A2EMD6"/>
<feature type="domain" description="SAP" evidence="1">
    <location>
        <begin position="18"/>
        <end position="52"/>
    </location>
</feature>
<evidence type="ECO:0000313" key="3">
    <source>
        <dbReference type="Proteomes" id="UP000001542"/>
    </source>
</evidence>
<accession>A2EMD6</accession>
<dbReference type="Gene3D" id="1.10.720.30">
    <property type="entry name" value="SAP domain"/>
    <property type="match status" value="1"/>
</dbReference>
<dbReference type="Proteomes" id="UP000001542">
    <property type="component" value="Unassembled WGS sequence"/>
</dbReference>
<dbReference type="InterPro" id="IPR003034">
    <property type="entry name" value="SAP_dom"/>
</dbReference>
<proteinExistence type="predicted"/>
<organism evidence="2 3">
    <name type="scientific">Trichomonas vaginalis (strain ATCC PRA-98 / G3)</name>
    <dbReference type="NCBI Taxonomy" id="412133"/>
    <lineage>
        <taxon>Eukaryota</taxon>
        <taxon>Metamonada</taxon>
        <taxon>Parabasalia</taxon>
        <taxon>Trichomonadida</taxon>
        <taxon>Trichomonadidae</taxon>
        <taxon>Trichomonas</taxon>
    </lineage>
</organism>